<proteinExistence type="predicted"/>
<dbReference type="PANTHER" id="PTHR38011">
    <property type="entry name" value="DIHYDROFOLATE REDUCTASE FAMILY PROTEIN (AFU_ORTHOLOGUE AFUA_8G06820)"/>
    <property type="match status" value="1"/>
</dbReference>
<evidence type="ECO:0000313" key="2">
    <source>
        <dbReference type="EMBL" id="MFC5884442.1"/>
    </source>
</evidence>
<dbReference type="InterPro" id="IPR002734">
    <property type="entry name" value="RibDG_C"/>
</dbReference>
<dbReference type="Pfam" id="PF01872">
    <property type="entry name" value="RibD_C"/>
    <property type="match status" value="1"/>
</dbReference>
<accession>A0ABW1ES35</accession>
<keyword evidence="3" id="KW-1185">Reference proteome</keyword>
<dbReference type="InterPro" id="IPR050765">
    <property type="entry name" value="Riboflavin_Biosynth_HTPR"/>
</dbReference>
<gene>
    <name evidence="2" type="ORF">ACFP0N_05495</name>
</gene>
<dbReference type="PANTHER" id="PTHR38011:SF11">
    <property type="entry name" value="2,5-DIAMINO-6-RIBOSYLAMINO-4(3H)-PYRIMIDINONE 5'-PHOSPHATE REDUCTASE"/>
    <property type="match status" value="1"/>
</dbReference>
<feature type="domain" description="Bacterial bifunctional deaminase-reductase C-terminal" evidence="1">
    <location>
        <begin position="2"/>
        <end position="180"/>
    </location>
</feature>
<dbReference type="Gene3D" id="3.40.430.10">
    <property type="entry name" value="Dihydrofolate Reductase, subunit A"/>
    <property type="match status" value="1"/>
</dbReference>
<reference evidence="3" key="1">
    <citation type="journal article" date="2019" name="Int. J. Syst. Evol. Microbiol.">
        <title>The Global Catalogue of Microorganisms (GCM) 10K type strain sequencing project: providing services to taxonomists for standard genome sequencing and annotation.</title>
        <authorList>
            <consortium name="The Broad Institute Genomics Platform"/>
            <consortium name="The Broad Institute Genome Sequencing Center for Infectious Disease"/>
            <person name="Wu L."/>
            <person name="Ma J."/>
        </authorList>
    </citation>
    <scope>NUCLEOTIDE SEQUENCE [LARGE SCALE GENOMIC DNA]</scope>
    <source>
        <strain evidence="3">CGMCC 4.1469</strain>
    </source>
</reference>
<evidence type="ECO:0000313" key="3">
    <source>
        <dbReference type="Proteomes" id="UP001596067"/>
    </source>
</evidence>
<protein>
    <submittedName>
        <fullName evidence="2">Dihydrofolate reductase family protein</fullName>
    </submittedName>
</protein>
<dbReference type="InterPro" id="IPR024072">
    <property type="entry name" value="DHFR-like_dom_sf"/>
</dbReference>
<name>A0ABW1ES35_9ACTN</name>
<evidence type="ECO:0000259" key="1">
    <source>
        <dbReference type="Pfam" id="PF01872"/>
    </source>
</evidence>
<dbReference type="RefSeq" id="WP_313762653.1">
    <property type="nucleotide sequence ID" value="NZ_BAAAVH010000110.1"/>
</dbReference>
<organism evidence="2 3">
    <name type="scientific">Kitasatospora aburaviensis</name>
    <dbReference type="NCBI Taxonomy" id="67265"/>
    <lineage>
        <taxon>Bacteria</taxon>
        <taxon>Bacillati</taxon>
        <taxon>Actinomycetota</taxon>
        <taxon>Actinomycetes</taxon>
        <taxon>Kitasatosporales</taxon>
        <taxon>Streptomycetaceae</taxon>
        <taxon>Kitasatospora</taxon>
    </lineage>
</organism>
<dbReference type="Proteomes" id="UP001596067">
    <property type="component" value="Unassembled WGS sequence"/>
</dbReference>
<dbReference type="EMBL" id="JBHSOD010000004">
    <property type="protein sequence ID" value="MFC5884442.1"/>
    <property type="molecule type" value="Genomic_DNA"/>
</dbReference>
<sequence length="197" mass="21698">MRKVVLFMSVSLDGYFEGPERDIGWHRVDEELHLHLNRVIAPLGGLISGRVTHERMAGFWPTADQAPDASPAVVEFARIWRELPKTVFSRTLTHADWNTTVLHEVTPAAVAALTAGKGGDLALGGANLAETFLRLGLIDEYRLYVHPVRLGRGRRLFPATTESTDLTLLETRPFPNGVVLLHYARTPVSSANAAVPE</sequence>
<comment type="caution">
    <text evidence="2">The sequence shown here is derived from an EMBL/GenBank/DDBJ whole genome shotgun (WGS) entry which is preliminary data.</text>
</comment>
<dbReference type="SUPFAM" id="SSF53597">
    <property type="entry name" value="Dihydrofolate reductase-like"/>
    <property type="match status" value="1"/>
</dbReference>